<evidence type="ECO:0000313" key="3">
    <source>
        <dbReference type="Proteomes" id="UP000093199"/>
    </source>
</evidence>
<evidence type="ECO:0000259" key="1">
    <source>
        <dbReference type="PROSITE" id="PS51707"/>
    </source>
</evidence>
<dbReference type="InterPro" id="IPR009195">
    <property type="entry name" value="Uncharacterised_YjbK"/>
</dbReference>
<dbReference type="STRING" id="33978.A6M13_09180"/>
<dbReference type="CDD" id="cd07762">
    <property type="entry name" value="CYTH-like_Pase_1"/>
    <property type="match status" value="1"/>
</dbReference>
<accession>A0A1C0YJZ2</accession>
<name>A0A1C0YJZ2_9BACL</name>
<dbReference type="InterPro" id="IPR023577">
    <property type="entry name" value="CYTH_domain"/>
</dbReference>
<dbReference type="OrthoDB" id="384378at2"/>
<protein>
    <recommendedName>
        <fullName evidence="1">CYTH domain-containing protein</fullName>
    </recommendedName>
</protein>
<dbReference type="InterPro" id="IPR033469">
    <property type="entry name" value="CYTH-like_dom_sf"/>
</dbReference>
<dbReference type="PIRSF" id="PIRSF012526">
    <property type="entry name" value="CYTH_UCP012526"/>
    <property type="match status" value="1"/>
</dbReference>
<dbReference type="Pfam" id="PF01928">
    <property type="entry name" value="CYTH"/>
    <property type="match status" value="1"/>
</dbReference>
<dbReference type="Gene3D" id="2.40.320.10">
    <property type="entry name" value="Hypothetical Protein Pfu-838710-001"/>
    <property type="match status" value="1"/>
</dbReference>
<organism evidence="2 3">
    <name type="scientific">Caryophanon tenue</name>
    <dbReference type="NCBI Taxonomy" id="33978"/>
    <lineage>
        <taxon>Bacteria</taxon>
        <taxon>Bacillati</taxon>
        <taxon>Bacillota</taxon>
        <taxon>Bacilli</taxon>
        <taxon>Bacillales</taxon>
        <taxon>Caryophanaceae</taxon>
        <taxon>Caryophanon</taxon>
    </lineage>
</organism>
<sequence length="194" mass="22129">MTQQTEIEFKNIVTYDEYKQLCAHFNVTPQQAVTLANHYFDTAALHIKDMRSGLRIRQTNDAFEATLKRLVDVHTSIETNVDITEADAQRIFNGDTFPDAIHRQLVDANIPVSEINHYGSLTTKRIEVDYKGGLVVLDHALYLGHEDYEIEYETNDATEGARIFAELLAQFNIPTRQTKKKIARFADILAQQKG</sequence>
<keyword evidence="3" id="KW-1185">Reference proteome</keyword>
<dbReference type="Proteomes" id="UP000093199">
    <property type="component" value="Unassembled WGS sequence"/>
</dbReference>
<gene>
    <name evidence="2" type="ORF">A6M13_09180</name>
</gene>
<dbReference type="PROSITE" id="PS51707">
    <property type="entry name" value="CYTH"/>
    <property type="match status" value="1"/>
</dbReference>
<proteinExistence type="predicted"/>
<comment type="caution">
    <text evidence="2">The sequence shown here is derived from an EMBL/GenBank/DDBJ whole genome shotgun (WGS) entry which is preliminary data.</text>
</comment>
<dbReference type="SMART" id="SM01118">
    <property type="entry name" value="CYTH"/>
    <property type="match status" value="1"/>
</dbReference>
<dbReference type="AlphaFoldDB" id="A0A1C0YJZ2"/>
<dbReference type="RefSeq" id="WP_066543001.1">
    <property type="nucleotide sequence ID" value="NZ_MASJ01000003.1"/>
</dbReference>
<evidence type="ECO:0000313" key="2">
    <source>
        <dbReference type="EMBL" id="OCS87473.1"/>
    </source>
</evidence>
<feature type="domain" description="CYTH" evidence="1">
    <location>
        <begin position="4"/>
        <end position="192"/>
    </location>
</feature>
<dbReference type="SUPFAM" id="SSF55154">
    <property type="entry name" value="CYTH-like phosphatases"/>
    <property type="match status" value="1"/>
</dbReference>
<dbReference type="EMBL" id="MASJ01000003">
    <property type="protein sequence ID" value="OCS87473.1"/>
    <property type="molecule type" value="Genomic_DNA"/>
</dbReference>
<reference evidence="2 3" key="1">
    <citation type="submission" date="2016-07" db="EMBL/GenBank/DDBJ databases">
        <title>Caryophanon tenue genome sequencing.</title>
        <authorList>
            <person name="Verma A."/>
            <person name="Pal Y."/>
            <person name="Krishnamurthi S."/>
        </authorList>
    </citation>
    <scope>NUCLEOTIDE SEQUENCE [LARGE SCALE GENOMIC DNA]</scope>
    <source>
        <strain evidence="2 3">DSM 14152</strain>
    </source>
</reference>